<reference evidence="3" key="1">
    <citation type="journal article" date="2019" name="Int. J. Syst. Evol. Microbiol.">
        <title>The Global Catalogue of Microorganisms (GCM) 10K type strain sequencing project: providing services to taxonomists for standard genome sequencing and annotation.</title>
        <authorList>
            <consortium name="The Broad Institute Genomics Platform"/>
            <consortium name="The Broad Institute Genome Sequencing Center for Infectious Disease"/>
            <person name="Wu L."/>
            <person name="Ma J."/>
        </authorList>
    </citation>
    <scope>NUCLEOTIDE SEQUENCE [LARGE SCALE GENOMIC DNA]</scope>
    <source>
        <strain evidence="3">JCM 18715</strain>
    </source>
</reference>
<dbReference type="InterPro" id="IPR029063">
    <property type="entry name" value="SAM-dependent_MTases_sf"/>
</dbReference>
<dbReference type="PANTHER" id="PTHR43861">
    <property type="entry name" value="TRANS-ACONITATE 2-METHYLTRANSFERASE-RELATED"/>
    <property type="match status" value="1"/>
</dbReference>
<keyword evidence="1" id="KW-0808">Transferase</keyword>
<proteinExistence type="predicted"/>
<dbReference type="PANTHER" id="PTHR43861:SF3">
    <property type="entry name" value="PUTATIVE (AFU_ORTHOLOGUE AFUA_2G14390)-RELATED"/>
    <property type="match status" value="1"/>
</dbReference>
<dbReference type="EMBL" id="BAABLD010000008">
    <property type="protein sequence ID" value="GAA5163756.1"/>
    <property type="molecule type" value="Genomic_DNA"/>
</dbReference>
<dbReference type="Pfam" id="PF13489">
    <property type="entry name" value="Methyltransf_23"/>
    <property type="match status" value="1"/>
</dbReference>
<dbReference type="Gene3D" id="3.40.50.150">
    <property type="entry name" value="Vaccinia Virus protein VP39"/>
    <property type="match status" value="1"/>
</dbReference>
<comment type="caution">
    <text evidence="2">The sequence shown here is derived from an EMBL/GenBank/DDBJ whole genome shotgun (WGS) entry which is preliminary data.</text>
</comment>
<name>A0ABP9QL84_9RHOO</name>
<organism evidence="2 3">
    <name type="scientific">Viridibacterium curvum</name>
    <dbReference type="NCBI Taxonomy" id="1101404"/>
    <lineage>
        <taxon>Bacteria</taxon>
        <taxon>Pseudomonadati</taxon>
        <taxon>Pseudomonadota</taxon>
        <taxon>Betaproteobacteria</taxon>
        <taxon>Rhodocyclales</taxon>
        <taxon>Rhodocyclaceae</taxon>
        <taxon>Viridibacterium</taxon>
    </lineage>
</organism>
<evidence type="ECO:0008006" key="4">
    <source>
        <dbReference type="Google" id="ProtNLM"/>
    </source>
</evidence>
<dbReference type="CDD" id="cd02440">
    <property type="entry name" value="AdoMet_MTases"/>
    <property type="match status" value="1"/>
</dbReference>
<dbReference type="Proteomes" id="UP001500547">
    <property type="component" value="Unassembled WGS sequence"/>
</dbReference>
<evidence type="ECO:0000256" key="1">
    <source>
        <dbReference type="ARBA" id="ARBA00022679"/>
    </source>
</evidence>
<sequence length="334" mass="37270">MWRCAHGCEHQWLHPQPDQKTLERAYQTYYTHQSVTPPRLKGLYESMRQAYLARRFGYGSTRTSLVTRLGAGIISLIPHRRVAFDASVLWQKPLRAGRLLELGCGNGERLARLSTLGWSVVGVEADPQAAELAASHGLQVINGDALAQDFPPDSFDAIIMSHVIEHVRDPEGLIAHCRSWLKAGGQLTLLTPNLSSLGHRLFRKHWLHLDPPRHLHIFSQQSLTAMCLRAGFSDVASSTSFRDANWTLAASVRLRGGKAYRVGQLPLHLRLLGLAMLYVEWLGMKIRPDVGEEVLLFARKPAPSWQEITPINANGIQGNESTVMMSLTNHCALQ</sequence>
<evidence type="ECO:0000313" key="3">
    <source>
        <dbReference type="Proteomes" id="UP001500547"/>
    </source>
</evidence>
<protein>
    <recommendedName>
        <fullName evidence="4">Class I SAM-dependent methyltransferase</fullName>
    </recommendedName>
</protein>
<accession>A0ABP9QL84</accession>
<gene>
    <name evidence="2" type="ORF">GCM10025770_16460</name>
</gene>
<evidence type="ECO:0000313" key="2">
    <source>
        <dbReference type="EMBL" id="GAA5163756.1"/>
    </source>
</evidence>
<keyword evidence="3" id="KW-1185">Reference proteome</keyword>
<dbReference type="SUPFAM" id="SSF53335">
    <property type="entry name" value="S-adenosyl-L-methionine-dependent methyltransferases"/>
    <property type="match status" value="1"/>
</dbReference>